<dbReference type="PROSITE" id="PS50297">
    <property type="entry name" value="ANK_REP_REGION"/>
    <property type="match status" value="2"/>
</dbReference>
<dbReference type="PANTHER" id="PTHR24178:SF41">
    <property type="entry name" value="ANKYRIN-2 ISOFORM X1"/>
    <property type="match status" value="1"/>
</dbReference>
<dbReference type="Proteomes" id="UP000184356">
    <property type="component" value="Unassembled WGS sequence"/>
</dbReference>
<proteinExistence type="predicted"/>
<dbReference type="OrthoDB" id="4505660at2759"/>
<gene>
    <name evidence="6" type="ORF">ASPSYDRAFT_96116</name>
</gene>
<dbReference type="AlphaFoldDB" id="A0A1L9SXR8"/>
<keyword evidence="1" id="KW-0677">Repeat</keyword>
<accession>A0A1L9SXR8</accession>
<dbReference type="VEuPathDB" id="FungiDB:ASPSYDRAFT_96116"/>
<evidence type="ECO:0000313" key="7">
    <source>
        <dbReference type="Proteomes" id="UP000184356"/>
    </source>
</evidence>
<evidence type="ECO:0000256" key="2">
    <source>
        <dbReference type="ARBA" id="ARBA00023043"/>
    </source>
</evidence>
<feature type="repeat" description="ANK" evidence="3">
    <location>
        <begin position="174"/>
        <end position="206"/>
    </location>
</feature>
<evidence type="ECO:0000256" key="1">
    <source>
        <dbReference type="ARBA" id="ARBA00022737"/>
    </source>
</evidence>
<dbReference type="SMART" id="SM00248">
    <property type="entry name" value="ANK"/>
    <property type="match status" value="2"/>
</dbReference>
<feature type="coiled-coil region" evidence="4">
    <location>
        <begin position="459"/>
        <end position="505"/>
    </location>
</feature>
<dbReference type="PROSITE" id="PS50088">
    <property type="entry name" value="ANK_REPEAT"/>
    <property type="match status" value="2"/>
</dbReference>
<keyword evidence="7" id="KW-1185">Reference proteome</keyword>
<dbReference type="RefSeq" id="XP_040695649.1">
    <property type="nucleotide sequence ID" value="XM_040853212.1"/>
</dbReference>
<dbReference type="GeneID" id="63769285"/>
<evidence type="ECO:0000313" key="6">
    <source>
        <dbReference type="EMBL" id="OJJ51843.1"/>
    </source>
</evidence>
<sequence>MSIYPEADVLWWDACSFYVRCPHCEGIHRHGGNWEGPKTQVPHCGNTEDYLCCFPFNDQGQVAYEIDKKSCRFVNICVPSDTGRHDVGSLADELAAKANVTVNQNADRGESDPSIERDTQEIEVIILKDGDESWEEKKIKFAIDDCVNGRVGSIRQYLDASQEAHIFLSGRDSNGNSTLIMAAAEESSAIVALLLERGAKVNAVNCHGTSPLMEAVFWGRLENVKLLLENGADKELRDNDNQQAIDLARPTLKNRRNRYERAGGDMSSSRMPVYPEDTFKRDIDRQSIVRVLGGEDRKSEITYGNPPSVEQAAYYSYSHSPSKDSLVLQGPIESYPMTNSWKTVARLDRGGRFQSVGAMSGWSHNPVQSLRVDGRKWTDEVFYISAVVGHNLTPDCADQARPGQYHACHAEKQLIAYLIDRHTFVPRDMEPDSNLEAKIESVDAEYSRLFLFSADGRKLSSLRNQLEKIGVDLMDAEDERNESQIASLKKKQKAAEEDLVQLSNNGRCKQMLRLETQLATLHQQQRRHDVLNQMSKTQPPVRLRNAAILISSPICDDCMTFKNKVNQYFGLSIHLFEAR</sequence>
<dbReference type="InterPro" id="IPR057517">
    <property type="entry name" value="SsdA-like_C"/>
</dbReference>
<dbReference type="EMBL" id="KV878644">
    <property type="protein sequence ID" value="OJJ51843.1"/>
    <property type="molecule type" value="Genomic_DNA"/>
</dbReference>
<dbReference type="Gene3D" id="1.25.40.20">
    <property type="entry name" value="Ankyrin repeat-containing domain"/>
    <property type="match status" value="1"/>
</dbReference>
<protein>
    <recommendedName>
        <fullName evidence="5">Single-strand DNA deaminase toxin A-like C-terminal domain-containing protein</fullName>
    </recommendedName>
</protein>
<organism evidence="6 7">
    <name type="scientific">Aspergillus sydowii CBS 593.65</name>
    <dbReference type="NCBI Taxonomy" id="1036612"/>
    <lineage>
        <taxon>Eukaryota</taxon>
        <taxon>Fungi</taxon>
        <taxon>Dikarya</taxon>
        <taxon>Ascomycota</taxon>
        <taxon>Pezizomycotina</taxon>
        <taxon>Eurotiomycetes</taxon>
        <taxon>Eurotiomycetidae</taxon>
        <taxon>Eurotiales</taxon>
        <taxon>Aspergillaceae</taxon>
        <taxon>Aspergillus</taxon>
        <taxon>Aspergillus subgen. Nidulantes</taxon>
    </lineage>
</organism>
<feature type="domain" description="Single-strand DNA deaminase toxin A-like C-terminal" evidence="5">
    <location>
        <begin position="358"/>
        <end position="415"/>
    </location>
</feature>
<dbReference type="SUPFAM" id="SSF48403">
    <property type="entry name" value="Ankyrin repeat"/>
    <property type="match status" value="1"/>
</dbReference>
<name>A0A1L9SXR8_9EURO</name>
<dbReference type="Pfam" id="PF12796">
    <property type="entry name" value="Ank_2"/>
    <property type="match status" value="1"/>
</dbReference>
<keyword evidence="2 3" id="KW-0040">ANK repeat</keyword>
<keyword evidence="4" id="KW-0175">Coiled coil</keyword>
<evidence type="ECO:0000256" key="3">
    <source>
        <dbReference type="PROSITE-ProRule" id="PRU00023"/>
    </source>
</evidence>
<evidence type="ECO:0000256" key="4">
    <source>
        <dbReference type="SAM" id="Coils"/>
    </source>
</evidence>
<dbReference type="InterPro" id="IPR002110">
    <property type="entry name" value="Ankyrin_rpt"/>
</dbReference>
<feature type="repeat" description="ANK" evidence="3">
    <location>
        <begin position="207"/>
        <end position="239"/>
    </location>
</feature>
<reference evidence="7" key="1">
    <citation type="journal article" date="2017" name="Genome Biol.">
        <title>Comparative genomics reveals high biological diversity and specific adaptations in the industrially and medically important fungal genus Aspergillus.</title>
        <authorList>
            <person name="de Vries R.P."/>
            <person name="Riley R."/>
            <person name="Wiebenga A."/>
            <person name="Aguilar-Osorio G."/>
            <person name="Amillis S."/>
            <person name="Uchima C.A."/>
            <person name="Anderluh G."/>
            <person name="Asadollahi M."/>
            <person name="Askin M."/>
            <person name="Barry K."/>
            <person name="Battaglia E."/>
            <person name="Bayram O."/>
            <person name="Benocci T."/>
            <person name="Braus-Stromeyer S.A."/>
            <person name="Caldana C."/>
            <person name="Canovas D."/>
            <person name="Cerqueira G.C."/>
            <person name="Chen F."/>
            <person name="Chen W."/>
            <person name="Choi C."/>
            <person name="Clum A."/>
            <person name="Dos Santos R.A."/>
            <person name="Damasio A.R."/>
            <person name="Diallinas G."/>
            <person name="Emri T."/>
            <person name="Fekete E."/>
            <person name="Flipphi M."/>
            <person name="Freyberg S."/>
            <person name="Gallo A."/>
            <person name="Gournas C."/>
            <person name="Habgood R."/>
            <person name="Hainaut M."/>
            <person name="Harispe M.L."/>
            <person name="Henrissat B."/>
            <person name="Hilden K.S."/>
            <person name="Hope R."/>
            <person name="Hossain A."/>
            <person name="Karabika E."/>
            <person name="Karaffa L."/>
            <person name="Karanyi Z."/>
            <person name="Krasevec N."/>
            <person name="Kuo A."/>
            <person name="Kusch H."/>
            <person name="LaButti K."/>
            <person name="Lagendijk E.L."/>
            <person name="Lapidus A."/>
            <person name="Levasseur A."/>
            <person name="Lindquist E."/>
            <person name="Lipzen A."/>
            <person name="Logrieco A.F."/>
            <person name="MacCabe A."/>
            <person name="Maekelae M.R."/>
            <person name="Malavazi I."/>
            <person name="Melin P."/>
            <person name="Meyer V."/>
            <person name="Mielnichuk N."/>
            <person name="Miskei M."/>
            <person name="Molnar A.P."/>
            <person name="Mule G."/>
            <person name="Ngan C.Y."/>
            <person name="Orejas M."/>
            <person name="Orosz E."/>
            <person name="Ouedraogo J.P."/>
            <person name="Overkamp K.M."/>
            <person name="Park H.-S."/>
            <person name="Perrone G."/>
            <person name="Piumi F."/>
            <person name="Punt P.J."/>
            <person name="Ram A.F."/>
            <person name="Ramon A."/>
            <person name="Rauscher S."/>
            <person name="Record E."/>
            <person name="Riano-Pachon D.M."/>
            <person name="Robert V."/>
            <person name="Roehrig J."/>
            <person name="Ruller R."/>
            <person name="Salamov A."/>
            <person name="Salih N.S."/>
            <person name="Samson R.A."/>
            <person name="Sandor E."/>
            <person name="Sanguinetti M."/>
            <person name="Schuetze T."/>
            <person name="Sepcic K."/>
            <person name="Shelest E."/>
            <person name="Sherlock G."/>
            <person name="Sophianopoulou V."/>
            <person name="Squina F.M."/>
            <person name="Sun H."/>
            <person name="Susca A."/>
            <person name="Todd R.B."/>
            <person name="Tsang A."/>
            <person name="Unkles S.E."/>
            <person name="van de Wiele N."/>
            <person name="van Rossen-Uffink D."/>
            <person name="Oliveira J.V."/>
            <person name="Vesth T.C."/>
            <person name="Visser J."/>
            <person name="Yu J.-H."/>
            <person name="Zhou M."/>
            <person name="Andersen M.R."/>
            <person name="Archer D.B."/>
            <person name="Baker S.E."/>
            <person name="Benoit I."/>
            <person name="Brakhage A.A."/>
            <person name="Braus G.H."/>
            <person name="Fischer R."/>
            <person name="Frisvad J.C."/>
            <person name="Goldman G.H."/>
            <person name="Houbraken J."/>
            <person name="Oakley B."/>
            <person name="Pocsi I."/>
            <person name="Scazzocchio C."/>
            <person name="Seiboth B."/>
            <person name="vanKuyk P.A."/>
            <person name="Wortman J."/>
            <person name="Dyer P.S."/>
            <person name="Grigoriev I.V."/>
        </authorList>
    </citation>
    <scope>NUCLEOTIDE SEQUENCE [LARGE SCALE GENOMIC DNA]</scope>
    <source>
        <strain evidence="7">CBS 593.65</strain>
    </source>
</reference>
<dbReference type="STRING" id="1036612.A0A1L9SXR8"/>
<dbReference type="InterPro" id="IPR036770">
    <property type="entry name" value="Ankyrin_rpt-contain_sf"/>
</dbReference>
<evidence type="ECO:0000259" key="5">
    <source>
        <dbReference type="Pfam" id="PF24120"/>
    </source>
</evidence>
<dbReference type="Pfam" id="PF24120">
    <property type="entry name" value="SsdA_C"/>
    <property type="match status" value="1"/>
</dbReference>
<dbReference type="PANTHER" id="PTHR24178">
    <property type="entry name" value="MOLTING PROTEIN MLT-4"/>
    <property type="match status" value="1"/>
</dbReference>